<proteinExistence type="predicted"/>
<name>A0A2A2KUU6_9BILA</name>
<sequence>MTQNFLDGKNFAYISAEYPRHRSRHRVTETVDQMREERIDRHIRPRSSSAFRIPEHRRYMDQFGSPFIESHRSPVPTGTDRYYFHEIYKTKTTTVYRPLNNRITPSFEREHFIRRPTVVRYEDDYAIPRSRFASKANNRQKFKNDYYSSHSNFYDFGVFVDDVYPTEKRSLNIDKENEDLYNLGTEKEISGLMKNRYSFPDNAVVHHYGNELSNDYQLKSVDVTTKNRDTGSVYERKSIYI</sequence>
<gene>
    <name evidence="1" type="ORF">WR25_07169</name>
</gene>
<dbReference type="Proteomes" id="UP000218231">
    <property type="component" value="Unassembled WGS sequence"/>
</dbReference>
<reference evidence="1 2" key="1">
    <citation type="journal article" date="2017" name="Curr. Biol.">
        <title>Genome architecture and evolution of a unichromosomal asexual nematode.</title>
        <authorList>
            <person name="Fradin H."/>
            <person name="Zegar C."/>
            <person name="Gutwein M."/>
            <person name="Lucas J."/>
            <person name="Kovtun M."/>
            <person name="Corcoran D."/>
            <person name="Baugh L.R."/>
            <person name="Kiontke K."/>
            <person name="Gunsalus K."/>
            <person name="Fitch D.H."/>
            <person name="Piano F."/>
        </authorList>
    </citation>
    <scope>NUCLEOTIDE SEQUENCE [LARGE SCALE GENOMIC DNA]</scope>
    <source>
        <strain evidence="1">PF1309</strain>
    </source>
</reference>
<evidence type="ECO:0000313" key="2">
    <source>
        <dbReference type="Proteomes" id="UP000218231"/>
    </source>
</evidence>
<dbReference type="AlphaFoldDB" id="A0A2A2KUU6"/>
<evidence type="ECO:0000313" key="1">
    <source>
        <dbReference type="EMBL" id="PAV77553.1"/>
    </source>
</evidence>
<dbReference type="EMBL" id="LIAE01007688">
    <property type="protein sequence ID" value="PAV77553.1"/>
    <property type="molecule type" value="Genomic_DNA"/>
</dbReference>
<organism evidence="1 2">
    <name type="scientific">Diploscapter pachys</name>
    <dbReference type="NCBI Taxonomy" id="2018661"/>
    <lineage>
        <taxon>Eukaryota</taxon>
        <taxon>Metazoa</taxon>
        <taxon>Ecdysozoa</taxon>
        <taxon>Nematoda</taxon>
        <taxon>Chromadorea</taxon>
        <taxon>Rhabditida</taxon>
        <taxon>Rhabditina</taxon>
        <taxon>Rhabditomorpha</taxon>
        <taxon>Rhabditoidea</taxon>
        <taxon>Rhabditidae</taxon>
        <taxon>Diploscapter</taxon>
    </lineage>
</organism>
<accession>A0A2A2KUU6</accession>
<keyword evidence="2" id="KW-1185">Reference proteome</keyword>
<comment type="caution">
    <text evidence="1">The sequence shown here is derived from an EMBL/GenBank/DDBJ whole genome shotgun (WGS) entry which is preliminary data.</text>
</comment>
<protein>
    <submittedName>
        <fullName evidence="1">Uncharacterized protein</fullName>
    </submittedName>
</protein>